<gene>
    <name evidence="1" type="ORF">HJG63_011313</name>
</gene>
<organism evidence="1 2">
    <name type="scientific">Rousettus aegyptiacus</name>
    <name type="common">Egyptian fruit bat</name>
    <name type="synonym">Pteropus aegyptiacus</name>
    <dbReference type="NCBI Taxonomy" id="9407"/>
    <lineage>
        <taxon>Eukaryota</taxon>
        <taxon>Metazoa</taxon>
        <taxon>Chordata</taxon>
        <taxon>Craniata</taxon>
        <taxon>Vertebrata</taxon>
        <taxon>Euteleostomi</taxon>
        <taxon>Mammalia</taxon>
        <taxon>Eutheria</taxon>
        <taxon>Laurasiatheria</taxon>
        <taxon>Chiroptera</taxon>
        <taxon>Yinpterochiroptera</taxon>
        <taxon>Pteropodoidea</taxon>
        <taxon>Pteropodidae</taxon>
        <taxon>Rousettinae</taxon>
        <taxon>Rousettus</taxon>
    </lineage>
</organism>
<keyword evidence="2" id="KW-1185">Reference proteome</keyword>
<reference evidence="1 2" key="1">
    <citation type="journal article" date="2020" name="Nature">
        <title>Six reference-quality genomes reveal evolution of bat adaptations.</title>
        <authorList>
            <person name="Jebb D."/>
            <person name="Huang Z."/>
            <person name="Pippel M."/>
            <person name="Hughes G.M."/>
            <person name="Lavrichenko K."/>
            <person name="Devanna P."/>
            <person name="Winkler S."/>
            <person name="Jermiin L.S."/>
            <person name="Skirmuntt E.C."/>
            <person name="Katzourakis A."/>
            <person name="Burkitt-Gray L."/>
            <person name="Ray D.A."/>
            <person name="Sullivan K.A.M."/>
            <person name="Roscito J.G."/>
            <person name="Kirilenko B.M."/>
            <person name="Davalos L.M."/>
            <person name="Corthals A.P."/>
            <person name="Power M.L."/>
            <person name="Jones G."/>
            <person name="Ransome R.D."/>
            <person name="Dechmann D.K.N."/>
            <person name="Locatelli A.G."/>
            <person name="Puechmaille S.J."/>
            <person name="Fedrigo O."/>
            <person name="Jarvis E.D."/>
            <person name="Hiller M."/>
            <person name="Vernes S.C."/>
            <person name="Myers E.W."/>
            <person name="Teeling E.C."/>
        </authorList>
    </citation>
    <scope>NUCLEOTIDE SEQUENCE [LARGE SCALE GENOMIC DNA]</scope>
    <source>
        <strain evidence="1">MRouAeg1</strain>
        <tissue evidence="1">Muscle</tissue>
    </source>
</reference>
<evidence type="ECO:0000313" key="2">
    <source>
        <dbReference type="Proteomes" id="UP000593571"/>
    </source>
</evidence>
<dbReference type="Gene3D" id="3.30.70.1820">
    <property type="entry name" value="L1 transposable element, RRM domain"/>
    <property type="match status" value="1"/>
</dbReference>
<comment type="caution">
    <text evidence="1">The sequence shown here is derived from an EMBL/GenBank/DDBJ whole genome shotgun (WGS) entry which is preliminary data.</text>
</comment>
<dbReference type="InterPro" id="IPR004244">
    <property type="entry name" value="Transposase_22"/>
</dbReference>
<dbReference type="AlphaFoldDB" id="A0A7J8H1J4"/>
<accession>A0A7J8H1J4</accession>
<name>A0A7J8H1J4_ROUAE</name>
<dbReference type="EMBL" id="JACASE010000005">
    <property type="protein sequence ID" value="KAF6465970.1"/>
    <property type="molecule type" value="Genomic_DNA"/>
</dbReference>
<dbReference type="Proteomes" id="UP000593571">
    <property type="component" value="Unassembled WGS sequence"/>
</dbReference>
<evidence type="ECO:0000313" key="1">
    <source>
        <dbReference type="EMBL" id="KAF6465970.1"/>
    </source>
</evidence>
<sequence length="133" mass="15940">MEMEIIKRNKSEMKNILSEMRSILNGINKVNKEKDQMPYLEDRKAKDTQLEWQEVRCQNYKNNLRNTWDAIKGLNMHLIGVIEGKQDVEQLFEDIMMEKFLNLVKEMGIKPQEAQRIPKKQKHKEAHTKIYHN</sequence>
<protein>
    <submittedName>
        <fullName evidence="1">Uncharacterized protein</fullName>
    </submittedName>
</protein>
<proteinExistence type="predicted"/>
<dbReference type="PANTHER" id="PTHR11505">
    <property type="entry name" value="L1 TRANSPOSABLE ELEMENT-RELATED"/>
    <property type="match status" value="1"/>
</dbReference>